<dbReference type="PANTHER" id="PTHR43806:SF11">
    <property type="entry name" value="CEREVISIN-RELATED"/>
    <property type="match status" value="1"/>
</dbReference>
<keyword evidence="7" id="KW-1133">Transmembrane helix</keyword>
<feature type="active site" description="Charge relay system" evidence="5">
    <location>
        <position position="252"/>
    </location>
</feature>
<feature type="chain" id="PRO_5043534073" evidence="8">
    <location>
        <begin position="30"/>
        <end position="437"/>
    </location>
</feature>
<reference evidence="10" key="1">
    <citation type="submission" date="2012-12" db="EMBL/GenBank/DDBJ databases">
        <authorList>
            <person name="Pethick F.E."/>
            <person name="MacFadyen A.C."/>
            <person name="Tang Z."/>
            <person name="Sangal V."/>
            <person name="Tze-Tze L."/>
            <person name="Chu J."/>
            <person name="Guo M."/>
            <person name="Kirby R."/>
            <person name="Hoskisson P.A."/>
            <person name="Herron P.R."/>
            <person name="Hunter I.S."/>
        </authorList>
    </citation>
    <scope>NUCLEOTIDE SEQUENCE</scope>
    <source>
        <strain evidence="10">ATCC 10970</strain>
    </source>
</reference>
<evidence type="ECO:0000256" key="1">
    <source>
        <dbReference type="ARBA" id="ARBA00011073"/>
    </source>
</evidence>
<accession>L8EPV4</accession>
<evidence type="ECO:0000256" key="6">
    <source>
        <dbReference type="SAM" id="MobiDB-lite"/>
    </source>
</evidence>
<reference evidence="10" key="2">
    <citation type="submission" date="2020-01" db="EMBL/GenBank/DDBJ databases">
        <authorList>
            <person name="Algora L."/>
            <person name="Schniete J.K."/>
            <person name="MacFadyen A."/>
            <person name="Hoskisson P.A."/>
            <person name="Hunter I.S."/>
            <person name="Herron P.R."/>
        </authorList>
    </citation>
    <scope>NUCLEOTIDE SEQUENCE</scope>
    <source>
        <strain evidence="10">ATCC 10970</strain>
    </source>
</reference>
<evidence type="ECO:0000313" key="10">
    <source>
        <dbReference type="EMBL" id="QST83854.1"/>
    </source>
</evidence>
<feature type="region of interest" description="Disordered" evidence="6">
    <location>
        <begin position="316"/>
        <end position="353"/>
    </location>
</feature>
<feature type="signal peptide" evidence="8">
    <location>
        <begin position="1"/>
        <end position="29"/>
    </location>
</feature>
<dbReference type="EMBL" id="CP048261">
    <property type="protein sequence ID" value="QST83854.1"/>
    <property type="molecule type" value="Genomic_DNA"/>
</dbReference>
<evidence type="ECO:0000256" key="8">
    <source>
        <dbReference type="SAM" id="SignalP"/>
    </source>
</evidence>
<sequence>MRLARTLRTVGGAVLAGAMLFGTAPVAAADETRDAQWPLTSFLSDQVWQKSTGKGVTVAVIDSAINGQHPDLQGNVLQGKSFIEGQRADQESTVDHGTSMASIIAGHGHGPGNSAGVKGLAPDAKILPVALPVTGETVDSTDLGPAIRYAVDAGASVINMSIVPSSISSSEEEAIAYAFKKNVLLVAGSGNEGMRLGSLASSPGVVAVGAVGENGRVWEDSNHGSALMLTAPGIHIRSAAASRQYRQATGTSDSTAYVSAAAALLRSKFPDLTAGQIANRLVKTAGMPPGMESKNLPDPYYGYGFIRPLRALTQDIPAGSKNGPLKAPEVQPSTGTGGANAASGGSQQAGDKKDDGLSIGVVVGIAAGVLIVVVIIVVVVVSRQKNRRNGPPPGGPGGWGGPGGSGGAPYPPNAYQQQAGPPGAYPSYPPQQPPPPQ</sequence>
<organism evidence="10 11">
    <name type="scientific">Streptomyces rimosus subsp. rimosus (strain ATCC 10970 / DSM 40260 / JCM 4667 / NRRL 2234)</name>
    <dbReference type="NCBI Taxonomy" id="1265868"/>
    <lineage>
        <taxon>Bacteria</taxon>
        <taxon>Bacillati</taxon>
        <taxon>Actinomycetota</taxon>
        <taxon>Actinomycetes</taxon>
        <taxon>Kitasatosporales</taxon>
        <taxon>Streptomycetaceae</taxon>
        <taxon>Streptomyces</taxon>
    </lineage>
</organism>
<feature type="active site" description="Charge relay system" evidence="5">
    <location>
        <position position="96"/>
    </location>
</feature>
<proteinExistence type="inferred from homology"/>
<dbReference type="AlphaFoldDB" id="L8EPV4"/>
<dbReference type="InterPro" id="IPR015500">
    <property type="entry name" value="Peptidase_S8_subtilisin-rel"/>
</dbReference>
<dbReference type="Gene3D" id="3.40.50.200">
    <property type="entry name" value="Peptidase S8/S53 domain"/>
    <property type="match status" value="1"/>
</dbReference>
<keyword evidence="3 5" id="KW-0378">Hydrolase</keyword>
<feature type="compositionally biased region" description="Gly residues" evidence="6">
    <location>
        <begin position="396"/>
        <end position="407"/>
    </location>
</feature>
<feature type="region of interest" description="Disordered" evidence="6">
    <location>
        <begin position="385"/>
        <end position="437"/>
    </location>
</feature>
<evidence type="ECO:0000313" key="11">
    <source>
        <dbReference type="Proteomes" id="UP000011074"/>
    </source>
</evidence>
<dbReference type="Proteomes" id="UP000011074">
    <property type="component" value="Chromosome"/>
</dbReference>
<gene>
    <name evidence="10" type="ORF">SRIM_030040</name>
</gene>
<keyword evidence="4 5" id="KW-0720">Serine protease</keyword>
<keyword evidence="8" id="KW-0732">Signal</keyword>
<feature type="transmembrane region" description="Helical" evidence="7">
    <location>
        <begin position="357"/>
        <end position="381"/>
    </location>
</feature>
<evidence type="ECO:0000256" key="4">
    <source>
        <dbReference type="ARBA" id="ARBA00022825"/>
    </source>
</evidence>
<reference evidence="10" key="3">
    <citation type="journal article" date="2021" name="bioRxiv">
        <title>Bilateral symmetry of linear streptomycete chromosomes.</title>
        <authorList>
            <person name="Algora-Gallardo L."/>
            <person name="Schniete J.K."/>
            <person name="Mark D.R."/>
            <person name="Hunter I.S."/>
            <person name="Herron P.R."/>
        </authorList>
    </citation>
    <scope>NUCLEOTIDE SEQUENCE</scope>
    <source>
        <strain evidence="10">ATCC 10970</strain>
    </source>
</reference>
<dbReference type="PANTHER" id="PTHR43806">
    <property type="entry name" value="PEPTIDASE S8"/>
    <property type="match status" value="1"/>
</dbReference>
<keyword evidence="7" id="KW-0472">Membrane</keyword>
<dbReference type="GO" id="GO:0004252">
    <property type="term" value="F:serine-type endopeptidase activity"/>
    <property type="evidence" value="ECO:0007669"/>
    <property type="project" value="UniProtKB-UniRule"/>
</dbReference>
<dbReference type="InterPro" id="IPR000209">
    <property type="entry name" value="Peptidase_S8/S53_dom"/>
</dbReference>
<protein>
    <submittedName>
        <fullName evidence="10">S8 family serine peptidase</fullName>
    </submittedName>
</protein>
<feature type="compositionally biased region" description="Pro residues" evidence="6">
    <location>
        <begin position="423"/>
        <end position="437"/>
    </location>
</feature>
<evidence type="ECO:0000256" key="2">
    <source>
        <dbReference type="ARBA" id="ARBA00022670"/>
    </source>
</evidence>
<name>L8EPV4_STRR1</name>
<feature type="active site" description="Charge relay system" evidence="5">
    <location>
        <position position="62"/>
    </location>
</feature>
<dbReference type="Pfam" id="PF00082">
    <property type="entry name" value="Peptidase_S8"/>
    <property type="match status" value="1"/>
</dbReference>
<dbReference type="SUPFAM" id="SSF52743">
    <property type="entry name" value="Subtilisin-like"/>
    <property type="match status" value="1"/>
</dbReference>
<dbReference type="PRINTS" id="PR00723">
    <property type="entry name" value="SUBTILISIN"/>
</dbReference>
<evidence type="ECO:0000259" key="9">
    <source>
        <dbReference type="Pfam" id="PF00082"/>
    </source>
</evidence>
<evidence type="ECO:0000256" key="7">
    <source>
        <dbReference type="SAM" id="Phobius"/>
    </source>
</evidence>
<keyword evidence="2 5" id="KW-0645">Protease</keyword>
<comment type="similarity">
    <text evidence="1 5">Belongs to the peptidase S8 family.</text>
</comment>
<keyword evidence="7" id="KW-0812">Transmembrane</keyword>
<dbReference type="PROSITE" id="PS51892">
    <property type="entry name" value="SUBTILASE"/>
    <property type="match status" value="1"/>
</dbReference>
<evidence type="ECO:0000256" key="3">
    <source>
        <dbReference type="ARBA" id="ARBA00022801"/>
    </source>
</evidence>
<dbReference type="InterPro" id="IPR036852">
    <property type="entry name" value="Peptidase_S8/S53_dom_sf"/>
</dbReference>
<feature type="compositionally biased region" description="Low complexity" evidence="6">
    <location>
        <begin position="339"/>
        <end position="349"/>
    </location>
</feature>
<feature type="domain" description="Peptidase S8/S53" evidence="9">
    <location>
        <begin position="53"/>
        <end position="304"/>
    </location>
</feature>
<dbReference type="InterPro" id="IPR050131">
    <property type="entry name" value="Peptidase_S8_subtilisin-like"/>
</dbReference>
<dbReference type="GO" id="GO:0006508">
    <property type="term" value="P:proteolysis"/>
    <property type="evidence" value="ECO:0007669"/>
    <property type="project" value="UniProtKB-KW"/>
</dbReference>
<evidence type="ECO:0000256" key="5">
    <source>
        <dbReference type="PROSITE-ProRule" id="PRU01240"/>
    </source>
</evidence>